<protein>
    <submittedName>
        <fullName evidence="1">Uncharacterized protein</fullName>
    </submittedName>
</protein>
<proteinExistence type="predicted"/>
<reference evidence="1 2" key="1">
    <citation type="submission" date="2019-01" db="EMBL/GenBank/DDBJ databases">
        <title>A draft genome assembly of the solar-powered sea slug Elysia chlorotica.</title>
        <authorList>
            <person name="Cai H."/>
            <person name="Li Q."/>
            <person name="Fang X."/>
            <person name="Li J."/>
            <person name="Curtis N.E."/>
            <person name="Altenburger A."/>
            <person name="Shibata T."/>
            <person name="Feng M."/>
            <person name="Maeda T."/>
            <person name="Schwartz J.A."/>
            <person name="Shigenobu S."/>
            <person name="Lundholm N."/>
            <person name="Nishiyama T."/>
            <person name="Yang H."/>
            <person name="Hasebe M."/>
            <person name="Li S."/>
            <person name="Pierce S.K."/>
            <person name="Wang J."/>
        </authorList>
    </citation>
    <scope>NUCLEOTIDE SEQUENCE [LARGE SCALE GENOMIC DNA]</scope>
    <source>
        <strain evidence="1">EC2010</strain>
        <tissue evidence="1">Whole organism of an adult</tissue>
    </source>
</reference>
<name>A0A433U3L5_ELYCH</name>
<comment type="caution">
    <text evidence="1">The sequence shown here is derived from an EMBL/GenBank/DDBJ whole genome shotgun (WGS) entry which is preliminary data.</text>
</comment>
<evidence type="ECO:0000313" key="1">
    <source>
        <dbReference type="EMBL" id="RUS88404.1"/>
    </source>
</evidence>
<dbReference type="AlphaFoldDB" id="A0A433U3L5"/>
<gene>
    <name evidence="1" type="ORF">EGW08_003860</name>
</gene>
<dbReference type="Proteomes" id="UP000271974">
    <property type="component" value="Unassembled WGS sequence"/>
</dbReference>
<dbReference type="OrthoDB" id="674948at2759"/>
<sequence>MPKANATQTGTALMVLVFCFAVFLGSLSPSNFNIGYPTKPAQLGFVQPAAVGSVAGQSQRPGSSDHHHHHHHHNFYSYYMELRTRSDDIGSRMASAHDTSSPYDTPNLKSRMLMSVDQDDYCDDYRPIPWQSALQSCPTLEQQQHQGEAPIKPMVAPGVDLKGGAEIPVTSAKPHPADTTVVVVTAATGAEHNDSGSSHGMTDGLLDVHHIMRQEVIRTGHALHHNMSAEIGTV</sequence>
<evidence type="ECO:0000313" key="2">
    <source>
        <dbReference type="Proteomes" id="UP000271974"/>
    </source>
</evidence>
<dbReference type="EMBL" id="RQTK01000084">
    <property type="protein sequence ID" value="RUS88404.1"/>
    <property type="molecule type" value="Genomic_DNA"/>
</dbReference>
<accession>A0A433U3L5</accession>
<keyword evidence="2" id="KW-1185">Reference proteome</keyword>
<organism evidence="1 2">
    <name type="scientific">Elysia chlorotica</name>
    <name type="common">Eastern emerald elysia</name>
    <name type="synonym">Sea slug</name>
    <dbReference type="NCBI Taxonomy" id="188477"/>
    <lineage>
        <taxon>Eukaryota</taxon>
        <taxon>Metazoa</taxon>
        <taxon>Spiralia</taxon>
        <taxon>Lophotrochozoa</taxon>
        <taxon>Mollusca</taxon>
        <taxon>Gastropoda</taxon>
        <taxon>Heterobranchia</taxon>
        <taxon>Euthyneura</taxon>
        <taxon>Panpulmonata</taxon>
        <taxon>Sacoglossa</taxon>
        <taxon>Placobranchoidea</taxon>
        <taxon>Plakobranchidae</taxon>
        <taxon>Elysia</taxon>
    </lineage>
</organism>